<dbReference type="CDD" id="cd09113">
    <property type="entry name" value="PLDc_ymdC_like_2"/>
    <property type="match status" value="1"/>
</dbReference>
<dbReference type="Proteomes" id="UP000052052">
    <property type="component" value="Unassembled WGS sequence"/>
</dbReference>
<dbReference type="PANTHER" id="PTHR21248:SF12">
    <property type="entry name" value="CARDIOLIPIN SYNTHASE C"/>
    <property type="match status" value="1"/>
</dbReference>
<feature type="domain" description="PLD phosphodiesterase" evidence="3">
    <location>
        <begin position="164"/>
        <end position="191"/>
    </location>
</feature>
<protein>
    <recommendedName>
        <fullName evidence="3">PLD phosphodiesterase domain-containing protein</fullName>
    </recommendedName>
</protein>
<accession>A0A0R0CKC3</accession>
<dbReference type="GO" id="GO:0030572">
    <property type="term" value="F:phosphatidyltransferase activity"/>
    <property type="evidence" value="ECO:0007669"/>
    <property type="project" value="UniProtKB-ARBA"/>
</dbReference>
<feature type="domain" description="PLD phosphodiesterase" evidence="3">
    <location>
        <begin position="404"/>
        <end position="431"/>
    </location>
</feature>
<dbReference type="Gene3D" id="3.30.870.10">
    <property type="entry name" value="Endonuclease Chain A"/>
    <property type="match status" value="2"/>
</dbReference>
<dbReference type="InterPro" id="IPR001736">
    <property type="entry name" value="PLipase_D/transphosphatidylase"/>
</dbReference>
<dbReference type="AlphaFoldDB" id="A0A0R0CKC3"/>
<dbReference type="RefSeq" id="WP_057657906.1">
    <property type="nucleotide sequence ID" value="NZ_LDJL01000007.1"/>
</dbReference>
<keyword evidence="2" id="KW-0732">Signal</keyword>
<dbReference type="PROSITE" id="PS50035">
    <property type="entry name" value="PLD"/>
    <property type="match status" value="2"/>
</dbReference>
<dbReference type="GO" id="GO:0032049">
    <property type="term" value="P:cardiolipin biosynthetic process"/>
    <property type="evidence" value="ECO:0007669"/>
    <property type="project" value="UniProtKB-ARBA"/>
</dbReference>
<proteinExistence type="predicted"/>
<evidence type="ECO:0000256" key="1">
    <source>
        <dbReference type="SAM" id="MobiDB-lite"/>
    </source>
</evidence>
<dbReference type="PATRIC" id="fig|344882.3.peg.2737"/>
<dbReference type="CDD" id="cd09111">
    <property type="entry name" value="PLDc_ymdC_like_1"/>
    <property type="match status" value="1"/>
</dbReference>
<evidence type="ECO:0000256" key="2">
    <source>
        <dbReference type="SAM" id="SignalP"/>
    </source>
</evidence>
<evidence type="ECO:0000313" key="5">
    <source>
        <dbReference type="Proteomes" id="UP000052052"/>
    </source>
</evidence>
<dbReference type="PROSITE" id="PS51257">
    <property type="entry name" value="PROKAR_LIPOPROTEIN"/>
    <property type="match status" value="1"/>
</dbReference>
<dbReference type="EMBL" id="LDJL01000007">
    <property type="protein sequence ID" value="KRG69979.1"/>
    <property type="molecule type" value="Genomic_DNA"/>
</dbReference>
<organism evidence="4 5">
    <name type="scientific">Pseudoxanthomonas dokdonensis</name>
    <dbReference type="NCBI Taxonomy" id="344882"/>
    <lineage>
        <taxon>Bacteria</taxon>
        <taxon>Pseudomonadati</taxon>
        <taxon>Pseudomonadota</taxon>
        <taxon>Gammaproteobacteria</taxon>
        <taxon>Lysobacterales</taxon>
        <taxon>Lysobacteraceae</taxon>
        <taxon>Pseudoxanthomonas</taxon>
    </lineage>
</organism>
<reference evidence="4 5" key="1">
    <citation type="submission" date="2015-05" db="EMBL/GenBank/DDBJ databases">
        <title>Genome sequencing and analysis of members of genus Stenotrophomonas.</title>
        <authorList>
            <person name="Patil P.P."/>
            <person name="Midha S."/>
            <person name="Patil P.B."/>
        </authorList>
    </citation>
    <scope>NUCLEOTIDE SEQUENCE [LARGE SCALE GENOMIC DNA]</scope>
    <source>
        <strain evidence="4 5">DSM 21858</strain>
    </source>
</reference>
<comment type="caution">
    <text evidence="4">The sequence shown here is derived from an EMBL/GenBank/DDBJ whole genome shotgun (WGS) entry which is preliminary data.</text>
</comment>
<keyword evidence="5" id="KW-1185">Reference proteome</keyword>
<gene>
    <name evidence="4" type="ORF">ABB29_06970</name>
</gene>
<dbReference type="STRING" id="344882.ABB29_06970"/>
<feature type="region of interest" description="Disordered" evidence="1">
    <location>
        <begin position="23"/>
        <end position="46"/>
    </location>
</feature>
<evidence type="ECO:0000259" key="3">
    <source>
        <dbReference type="PROSITE" id="PS50035"/>
    </source>
</evidence>
<dbReference type="SUPFAM" id="SSF56024">
    <property type="entry name" value="Phospholipase D/nuclease"/>
    <property type="match status" value="2"/>
</dbReference>
<sequence length="509" mass="55763">MHSRLFVLALVALLSACSQLPTRPEMPPATALPPASQGPLSEWTGPQEQAHAGQAGFRLVSNGVEAFALRARSARMAHDSLDIQTYIWHGDMTGLLLAQRALEAADRGVRVRILVDDMDARAKNRGFAALDAHPNIEVRMFNPFASRKGTWGKVSDLGTDFKRLNHRMHNKSWIADNRIALVGGRNLGDEYFGASEETNFVDLDLLMAGPVVGQISASFDRFWNAPSNYPIATLSPDDANAAALEKVRPQLLASIDAIRNSAYARAVQDDSGVQAWMDGSTELRWSDQWRFVSDDPMKLEMGDGDQRSNVAAALLPVLQSTQQRAHLISPYFVPGDRGTALLVDLAKSGRDVKILTNSLAANDVAAVHGGYSRYRPTLLEGGVQIWELKPLGEANDNFSLKGSSGSSLHTKALVIDERQIFVGSYNLDPRSTSLNSEQGVLVSDPQLAAQLEQIFQTQVSPAHAWKVEQVDGDLRWSDGSETFDKEPKASASRRMQAWLMKILPVQSQL</sequence>
<dbReference type="SMART" id="SM00155">
    <property type="entry name" value="PLDc"/>
    <property type="match status" value="2"/>
</dbReference>
<dbReference type="InterPro" id="IPR025202">
    <property type="entry name" value="PLD-like_dom"/>
</dbReference>
<name>A0A0R0CKC3_9GAMM</name>
<dbReference type="PANTHER" id="PTHR21248">
    <property type="entry name" value="CARDIOLIPIN SYNTHASE"/>
    <property type="match status" value="1"/>
</dbReference>
<evidence type="ECO:0000313" key="4">
    <source>
        <dbReference type="EMBL" id="KRG69979.1"/>
    </source>
</evidence>
<feature type="signal peptide" evidence="2">
    <location>
        <begin position="1"/>
        <end position="20"/>
    </location>
</feature>
<dbReference type="Pfam" id="PF13091">
    <property type="entry name" value="PLDc_2"/>
    <property type="match status" value="2"/>
</dbReference>
<feature type="chain" id="PRO_5006394194" description="PLD phosphodiesterase domain-containing protein" evidence="2">
    <location>
        <begin position="21"/>
        <end position="509"/>
    </location>
</feature>